<dbReference type="EMBL" id="FMWK01000011">
    <property type="protein sequence ID" value="SCZ79935.1"/>
    <property type="molecule type" value="Genomic_DNA"/>
</dbReference>
<name>A0A1G5S0K2_PSEXY</name>
<keyword evidence="1" id="KW-0472">Membrane</keyword>
<dbReference type="AlphaFoldDB" id="A0A1G5S0K2"/>
<evidence type="ECO:0000313" key="3">
    <source>
        <dbReference type="Proteomes" id="UP000199428"/>
    </source>
</evidence>
<dbReference type="RefSeq" id="WP_176757661.1">
    <property type="nucleotide sequence ID" value="NZ_FMWK01000011.1"/>
</dbReference>
<gene>
    <name evidence="2" type="ORF">SAMN02910350_02027</name>
</gene>
<proteinExistence type="predicted"/>
<protein>
    <submittedName>
        <fullName evidence="2">SdpI/YhfL protein family protein</fullName>
    </submittedName>
</protein>
<reference evidence="2 3" key="1">
    <citation type="submission" date="2016-10" db="EMBL/GenBank/DDBJ databases">
        <authorList>
            <person name="de Groot N.N."/>
        </authorList>
    </citation>
    <scope>NUCLEOTIDE SEQUENCE [LARGE SCALE GENOMIC DNA]</scope>
    <source>
        <strain evidence="2 3">DSM 10317</strain>
    </source>
</reference>
<dbReference type="InterPro" id="IPR025962">
    <property type="entry name" value="SdpI/YhfL"/>
</dbReference>
<organism evidence="2 3">
    <name type="scientific">Pseudobutyrivibrio xylanivorans</name>
    <dbReference type="NCBI Taxonomy" id="185007"/>
    <lineage>
        <taxon>Bacteria</taxon>
        <taxon>Bacillati</taxon>
        <taxon>Bacillota</taxon>
        <taxon>Clostridia</taxon>
        <taxon>Lachnospirales</taxon>
        <taxon>Lachnospiraceae</taxon>
        <taxon>Pseudobutyrivibrio</taxon>
    </lineage>
</organism>
<evidence type="ECO:0000256" key="1">
    <source>
        <dbReference type="SAM" id="Phobius"/>
    </source>
</evidence>
<keyword evidence="1" id="KW-0812">Transmembrane</keyword>
<dbReference type="Proteomes" id="UP000199428">
    <property type="component" value="Unassembled WGS sequence"/>
</dbReference>
<sequence>MVFFITMFVCNMLIPLLMILCGYFMYKHPPKEINGVIGYRTKMSRKNKDTWKFAHDYCGRLWLKIGLILLIPTAIVQIPFIHSSDDIIGIMTLMLETVQLIILFLCFIPVELKLRKTFDQNGNRK</sequence>
<accession>A0A1G5S0K2</accession>
<evidence type="ECO:0000313" key="2">
    <source>
        <dbReference type="EMBL" id="SCZ79935.1"/>
    </source>
</evidence>
<dbReference type="Pfam" id="PF13630">
    <property type="entry name" value="SdpI"/>
    <property type="match status" value="1"/>
</dbReference>
<keyword evidence="1" id="KW-1133">Transmembrane helix</keyword>
<feature type="transmembrane region" description="Helical" evidence="1">
    <location>
        <begin position="6"/>
        <end position="26"/>
    </location>
</feature>
<feature type="transmembrane region" description="Helical" evidence="1">
    <location>
        <begin position="87"/>
        <end position="108"/>
    </location>
</feature>
<feature type="transmembrane region" description="Helical" evidence="1">
    <location>
        <begin position="61"/>
        <end position="81"/>
    </location>
</feature>